<dbReference type="HOGENOM" id="CLU_2853714_0_0_1"/>
<organism evidence="1">
    <name type="scientific">Oryza punctata</name>
    <name type="common">Red rice</name>
    <dbReference type="NCBI Taxonomy" id="4537"/>
    <lineage>
        <taxon>Eukaryota</taxon>
        <taxon>Viridiplantae</taxon>
        <taxon>Streptophyta</taxon>
        <taxon>Embryophyta</taxon>
        <taxon>Tracheophyta</taxon>
        <taxon>Spermatophyta</taxon>
        <taxon>Magnoliopsida</taxon>
        <taxon>Liliopsida</taxon>
        <taxon>Poales</taxon>
        <taxon>Poaceae</taxon>
        <taxon>BOP clade</taxon>
        <taxon>Oryzoideae</taxon>
        <taxon>Oryzeae</taxon>
        <taxon>Oryzinae</taxon>
        <taxon>Oryza</taxon>
    </lineage>
</organism>
<dbReference type="Gramene" id="OPUNC08G03800.1">
    <property type="protein sequence ID" value="OPUNC08G03800.1"/>
    <property type="gene ID" value="OPUNC08G03800"/>
</dbReference>
<dbReference type="EnsemblPlants" id="OPUNC08G03800.1">
    <property type="protein sequence ID" value="OPUNC08G03800.1"/>
    <property type="gene ID" value="OPUNC08G03800"/>
</dbReference>
<evidence type="ECO:0000313" key="2">
    <source>
        <dbReference type="Proteomes" id="UP000026962"/>
    </source>
</evidence>
<protein>
    <submittedName>
        <fullName evidence="1">Uncharacterized protein</fullName>
    </submittedName>
</protein>
<keyword evidence="2" id="KW-1185">Reference proteome</keyword>
<reference evidence="1" key="1">
    <citation type="submission" date="2015-04" db="UniProtKB">
        <authorList>
            <consortium name="EnsemblPlants"/>
        </authorList>
    </citation>
    <scope>IDENTIFICATION</scope>
</reference>
<name>A0A0E0LRL6_ORYPU</name>
<accession>A0A0E0LRL6</accession>
<evidence type="ECO:0000313" key="1">
    <source>
        <dbReference type="EnsemblPlants" id="OPUNC08G03800.1"/>
    </source>
</evidence>
<dbReference type="Proteomes" id="UP000026962">
    <property type="component" value="Chromosome 8"/>
</dbReference>
<sequence>MDWWAWKHMLKIIDACYESWSTRKWIGVARKWLQWMLGGGEHASEEIIARGKQDQQQAEKWRGHP</sequence>
<proteinExistence type="predicted"/>
<reference evidence="1" key="2">
    <citation type="submission" date="2018-05" db="EMBL/GenBank/DDBJ databases">
        <title>OpunRS2 (Oryza punctata Reference Sequence Version 2).</title>
        <authorList>
            <person name="Zhang J."/>
            <person name="Kudrna D."/>
            <person name="Lee S."/>
            <person name="Talag J."/>
            <person name="Welchert J."/>
            <person name="Wing R.A."/>
        </authorList>
    </citation>
    <scope>NUCLEOTIDE SEQUENCE [LARGE SCALE GENOMIC DNA]</scope>
</reference>
<dbReference type="AlphaFoldDB" id="A0A0E0LRL6"/>